<dbReference type="InterPro" id="IPR028082">
    <property type="entry name" value="Peripla_BP_I"/>
</dbReference>
<dbReference type="CDD" id="cd01392">
    <property type="entry name" value="HTH_LacI"/>
    <property type="match status" value="1"/>
</dbReference>
<accession>A0ABQ2YDX5</accession>
<dbReference type="PROSITE" id="PS50932">
    <property type="entry name" value="HTH_LACI_2"/>
    <property type="match status" value="1"/>
</dbReference>
<dbReference type="RefSeq" id="WP_189372382.1">
    <property type="nucleotide sequence ID" value="NZ_BMYW01000001.1"/>
</dbReference>
<keyword evidence="6" id="KW-1185">Reference proteome</keyword>
<reference evidence="6" key="1">
    <citation type="journal article" date="2019" name="Int. J. Syst. Evol. Microbiol.">
        <title>The Global Catalogue of Microorganisms (GCM) 10K type strain sequencing project: providing services to taxonomists for standard genome sequencing and annotation.</title>
        <authorList>
            <consortium name="The Broad Institute Genomics Platform"/>
            <consortium name="The Broad Institute Genome Sequencing Center for Infectious Disease"/>
            <person name="Wu L."/>
            <person name="Ma J."/>
        </authorList>
    </citation>
    <scope>NUCLEOTIDE SEQUENCE [LARGE SCALE GENOMIC DNA]</scope>
    <source>
        <strain evidence="6">KCTC 32041</strain>
    </source>
</reference>
<evidence type="ECO:0000256" key="2">
    <source>
        <dbReference type="ARBA" id="ARBA00023125"/>
    </source>
</evidence>
<gene>
    <name evidence="5" type="ORF">GCM10011290_03010</name>
</gene>
<dbReference type="Gene3D" id="3.40.50.2300">
    <property type="match status" value="2"/>
</dbReference>
<dbReference type="Pfam" id="PF00356">
    <property type="entry name" value="LacI"/>
    <property type="match status" value="1"/>
</dbReference>
<evidence type="ECO:0000313" key="6">
    <source>
        <dbReference type="Proteomes" id="UP000600877"/>
    </source>
</evidence>
<proteinExistence type="predicted"/>
<evidence type="ECO:0000256" key="3">
    <source>
        <dbReference type="ARBA" id="ARBA00023163"/>
    </source>
</evidence>
<feature type="domain" description="HTH lacI-type" evidence="4">
    <location>
        <begin position="7"/>
        <end position="61"/>
    </location>
</feature>
<dbReference type="EMBL" id="BMYW01000001">
    <property type="protein sequence ID" value="GGX79017.1"/>
    <property type="molecule type" value="Genomic_DNA"/>
</dbReference>
<evidence type="ECO:0000313" key="5">
    <source>
        <dbReference type="EMBL" id="GGX79017.1"/>
    </source>
</evidence>
<evidence type="ECO:0000256" key="1">
    <source>
        <dbReference type="ARBA" id="ARBA00023015"/>
    </source>
</evidence>
<dbReference type="SUPFAM" id="SSF47413">
    <property type="entry name" value="lambda repressor-like DNA-binding domains"/>
    <property type="match status" value="1"/>
</dbReference>
<organism evidence="5 6">
    <name type="scientific">Vogesella alkaliphila</name>
    <dbReference type="NCBI Taxonomy" id="1193621"/>
    <lineage>
        <taxon>Bacteria</taxon>
        <taxon>Pseudomonadati</taxon>
        <taxon>Pseudomonadota</taxon>
        <taxon>Betaproteobacteria</taxon>
        <taxon>Neisseriales</taxon>
        <taxon>Chromobacteriaceae</taxon>
        <taxon>Vogesella</taxon>
    </lineage>
</organism>
<dbReference type="SMART" id="SM00354">
    <property type="entry name" value="HTH_LACI"/>
    <property type="match status" value="1"/>
</dbReference>
<comment type="caution">
    <text evidence="5">The sequence shown here is derived from an EMBL/GenBank/DDBJ whole genome shotgun (WGS) entry which is preliminary data.</text>
</comment>
<keyword evidence="3" id="KW-0804">Transcription</keyword>
<dbReference type="InterPro" id="IPR000843">
    <property type="entry name" value="HTH_LacI"/>
</dbReference>
<name>A0ABQ2YDX5_9NEIS</name>
<dbReference type="PANTHER" id="PTHR30146:SF153">
    <property type="entry name" value="LACTOSE OPERON REPRESSOR"/>
    <property type="match status" value="1"/>
</dbReference>
<protein>
    <submittedName>
        <fullName evidence="5">LacI family transcriptional regulator</fullName>
    </submittedName>
</protein>
<dbReference type="InterPro" id="IPR010982">
    <property type="entry name" value="Lambda_DNA-bd_dom_sf"/>
</dbReference>
<dbReference type="Gene3D" id="1.10.260.40">
    <property type="entry name" value="lambda repressor-like DNA-binding domains"/>
    <property type="match status" value="1"/>
</dbReference>
<dbReference type="PANTHER" id="PTHR30146">
    <property type="entry name" value="LACI-RELATED TRANSCRIPTIONAL REPRESSOR"/>
    <property type="match status" value="1"/>
</dbReference>
<sequence>MSKPSRATAADVALAAGVSKWTVTRAFTPGASIAEHSRERVLQEAAKLGYRPNLLARSLTTKTTNLVAILVDDFANSYKLPVLEVLTQALQAEQMAAVLININQHFDHLSAILDADQRQVDAVILVGTDFKDEALKLSTLPASRPPLYVLARESTIAHIPAVSCDARISMAAINQHLWAQGYRRPGFMSGPRSLSTALGRKNHFMAFWQQQAGTTVPELAAGSYDHRAAAQALRAYLQQTPTAERIDVLMCENDALAIGVIETARHEFGLRVPQDLAIVGYDGDELAATPSFNLTSYRQPLQEMVATLIAMLKGRSEARSINLPGELIIRGST</sequence>
<dbReference type="SUPFAM" id="SSF53822">
    <property type="entry name" value="Periplasmic binding protein-like I"/>
    <property type="match status" value="1"/>
</dbReference>
<dbReference type="Pfam" id="PF13377">
    <property type="entry name" value="Peripla_BP_3"/>
    <property type="match status" value="1"/>
</dbReference>
<dbReference type="Proteomes" id="UP000600877">
    <property type="component" value="Unassembled WGS sequence"/>
</dbReference>
<keyword evidence="2" id="KW-0238">DNA-binding</keyword>
<dbReference type="CDD" id="cd06278">
    <property type="entry name" value="PBP1_LacI-like"/>
    <property type="match status" value="1"/>
</dbReference>
<keyword evidence="1" id="KW-0805">Transcription regulation</keyword>
<evidence type="ECO:0000259" key="4">
    <source>
        <dbReference type="PROSITE" id="PS50932"/>
    </source>
</evidence>
<dbReference type="InterPro" id="IPR046335">
    <property type="entry name" value="LacI/GalR-like_sensor"/>
</dbReference>